<dbReference type="RefSeq" id="XP_007408779.1">
    <property type="nucleotide sequence ID" value="XM_007408717.1"/>
</dbReference>
<dbReference type="VEuPathDB" id="FungiDB:MELLADRAFT_62263"/>
<dbReference type="EMBL" id="GL883102">
    <property type="protein sequence ID" value="EGG08014.1"/>
    <property type="molecule type" value="Genomic_DNA"/>
</dbReference>
<name>F4RI70_MELLP</name>
<keyword evidence="3" id="KW-1185">Reference proteome</keyword>
<dbReference type="KEGG" id="mlr:MELLADRAFT_62263"/>
<protein>
    <submittedName>
        <fullName evidence="2">Uncharacterized protein</fullName>
    </submittedName>
</protein>
<keyword evidence="1" id="KW-0812">Transmembrane</keyword>
<sequence>MAKEFTQNWFCDPRQSNLPTHWPYALNENNLQLIFETLEEDSNLMLDEISNILEDLTDKKPCISTLQSTITKQLNYSLKKGQTVDPWQSKEQQAEYARRVANLPSQVFLDKVGMNERDVVHTHLRAPMTSLIQGGGYQPAYSICSSFLFYFCVFGFIAIDDHKRLQSQKKFKFIF</sequence>
<keyword evidence="1" id="KW-0472">Membrane</keyword>
<dbReference type="Proteomes" id="UP000001072">
    <property type="component" value="Unassembled WGS sequence"/>
</dbReference>
<evidence type="ECO:0000313" key="2">
    <source>
        <dbReference type="EMBL" id="EGG08014.1"/>
    </source>
</evidence>
<dbReference type="HOGENOM" id="CLU_1532927_0_0_1"/>
<evidence type="ECO:0000313" key="3">
    <source>
        <dbReference type="Proteomes" id="UP000001072"/>
    </source>
</evidence>
<feature type="transmembrane region" description="Helical" evidence="1">
    <location>
        <begin position="140"/>
        <end position="159"/>
    </location>
</feature>
<reference evidence="3" key="1">
    <citation type="journal article" date="2011" name="Proc. Natl. Acad. Sci. U.S.A.">
        <title>Obligate biotrophy features unraveled by the genomic analysis of rust fungi.</title>
        <authorList>
            <person name="Duplessis S."/>
            <person name="Cuomo C.A."/>
            <person name="Lin Y.-C."/>
            <person name="Aerts A."/>
            <person name="Tisserant E."/>
            <person name="Veneault-Fourrey C."/>
            <person name="Joly D.L."/>
            <person name="Hacquard S."/>
            <person name="Amselem J."/>
            <person name="Cantarel B.L."/>
            <person name="Chiu R."/>
            <person name="Coutinho P.M."/>
            <person name="Feau N."/>
            <person name="Field M."/>
            <person name="Frey P."/>
            <person name="Gelhaye E."/>
            <person name="Goldberg J."/>
            <person name="Grabherr M.G."/>
            <person name="Kodira C.D."/>
            <person name="Kohler A."/>
            <person name="Kuees U."/>
            <person name="Lindquist E.A."/>
            <person name="Lucas S.M."/>
            <person name="Mago R."/>
            <person name="Mauceli E."/>
            <person name="Morin E."/>
            <person name="Murat C."/>
            <person name="Pangilinan J.L."/>
            <person name="Park R."/>
            <person name="Pearson M."/>
            <person name="Quesneville H."/>
            <person name="Rouhier N."/>
            <person name="Sakthikumar S."/>
            <person name="Salamov A.A."/>
            <person name="Schmutz J."/>
            <person name="Selles B."/>
            <person name="Shapiro H."/>
            <person name="Tanguay P."/>
            <person name="Tuskan G.A."/>
            <person name="Henrissat B."/>
            <person name="Van de Peer Y."/>
            <person name="Rouze P."/>
            <person name="Ellis J.G."/>
            <person name="Dodds P.N."/>
            <person name="Schein J.E."/>
            <person name="Zhong S."/>
            <person name="Hamelin R.C."/>
            <person name="Grigoriev I.V."/>
            <person name="Szabo L.J."/>
            <person name="Martin F."/>
        </authorList>
    </citation>
    <scope>NUCLEOTIDE SEQUENCE [LARGE SCALE GENOMIC DNA]</scope>
    <source>
        <strain evidence="3">98AG31 / pathotype 3-4-7</strain>
    </source>
</reference>
<proteinExistence type="predicted"/>
<dbReference type="PANTHER" id="PTHR48472:SF1">
    <property type="entry name" value="TC1-LIKE TRANSPOSASE DDE DOMAIN-CONTAINING PROTEIN"/>
    <property type="match status" value="1"/>
</dbReference>
<dbReference type="InParanoid" id="F4RI70"/>
<gene>
    <name evidence="2" type="ORF">MELLADRAFT_62263</name>
</gene>
<accession>F4RI70</accession>
<dbReference type="AlphaFoldDB" id="F4RI70"/>
<dbReference type="PANTHER" id="PTHR48472">
    <property type="entry name" value="TC1-LIKE TRANSPOSASE DDE DOMAIN-CONTAINING PROTEIN"/>
    <property type="match status" value="1"/>
</dbReference>
<evidence type="ECO:0000256" key="1">
    <source>
        <dbReference type="SAM" id="Phobius"/>
    </source>
</evidence>
<dbReference type="GeneID" id="18929871"/>
<keyword evidence="1" id="KW-1133">Transmembrane helix</keyword>
<organism evidence="3">
    <name type="scientific">Melampsora larici-populina (strain 98AG31 / pathotype 3-4-7)</name>
    <name type="common">Poplar leaf rust fungus</name>
    <dbReference type="NCBI Taxonomy" id="747676"/>
    <lineage>
        <taxon>Eukaryota</taxon>
        <taxon>Fungi</taxon>
        <taxon>Dikarya</taxon>
        <taxon>Basidiomycota</taxon>
        <taxon>Pucciniomycotina</taxon>
        <taxon>Pucciniomycetes</taxon>
        <taxon>Pucciniales</taxon>
        <taxon>Melampsoraceae</taxon>
        <taxon>Melampsora</taxon>
    </lineage>
</organism>